<name>A0ABU9EB95_9BACT</name>
<gene>
    <name evidence="4" type="ORF">WI372_13500</name>
</gene>
<accession>A0ABU9EB95</accession>
<keyword evidence="5" id="KW-1185">Reference proteome</keyword>
<sequence length="158" mass="16703">MDPASDAVRIGVVSDTHGLLRPEVPPLLEGCDLILHAGDVGDPAILTSLEGLAPTRAVRGNVDGGPLRALPLTEAVEVAGHLIYMVHIPEDLDLDPVAAGVSVVIHGHTHRPRAERIDGVLHLNPGSIGPRRFSLPVTFAFLRLFPGGVEWEHVGLGL</sequence>
<evidence type="ECO:0000313" key="4">
    <source>
        <dbReference type="EMBL" id="MEK9502003.1"/>
    </source>
</evidence>
<evidence type="ECO:0000256" key="2">
    <source>
        <dbReference type="RuleBase" id="RU362039"/>
    </source>
</evidence>
<dbReference type="NCBIfam" id="TIGR00040">
    <property type="entry name" value="yfcE"/>
    <property type="match status" value="1"/>
</dbReference>
<organism evidence="4 5">
    <name type="scientific">Gaopeijia maritima</name>
    <dbReference type="NCBI Taxonomy" id="3119007"/>
    <lineage>
        <taxon>Bacteria</taxon>
        <taxon>Pseudomonadati</taxon>
        <taxon>Gemmatimonadota</taxon>
        <taxon>Longimicrobiia</taxon>
        <taxon>Gaopeijiales</taxon>
        <taxon>Gaopeijiaceae</taxon>
        <taxon>Gaopeijia</taxon>
    </lineage>
</organism>
<dbReference type="Proteomes" id="UP001484239">
    <property type="component" value="Unassembled WGS sequence"/>
</dbReference>
<dbReference type="EMBL" id="JBBHLI010000008">
    <property type="protein sequence ID" value="MEK9502003.1"/>
    <property type="molecule type" value="Genomic_DNA"/>
</dbReference>
<dbReference type="InterPro" id="IPR024654">
    <property type="entry name" value="Calcineurin-like_PHP_lpxH"/>
</dbReference>
<keyword evidence="2" id="KW-0479">Metal-binding</keyword>
<dbReference type="EC" id="3.1.4.-" evidence="2"/>
<protein>
    <recommendedName>
        <fullName evidence="2">Phosphoesterase</fullName>
        <ecNumber evidence="2">3.1.4.-</ecNumber>
    </recommendedName>
</protein>
<evidence type="ECO:0000313" key="5">
    <source>
        <dbReference type="Proteomes" id="UP001484239"/>
    </source>
</evidence>
<dbReference type="Gene3D" id="3.60.21.10">
    <property type="match status" value="1"/>
</dbReference>
<dbReference type="InterPro" id="IPR000979">
    <property type="entry name" value="Phosphodiesterase_MJ0936/Vps29"/>
</dbReference>
<dbReference type="PANTHER" id="PTHR11124">
    <property type="entry name" value="VACUOLAR SORTING PROTEIN VPS29"/>
    <property type="match status" value="1"/>
</dbReference>
<feature type="domain" description="Calcineurin-like phosphoesterase" evidence="3">
    <location>
        <begin position="9"/>
        <end position="143"/>
    </location>
</feature>
<evidence type="ECO:0000256" key="1">
    <source>
        <dbReference type="ARBA" id="ARBA00008950"/>
    </source>
</evidence>
<comment type="similarity">
    <text evidence="1 2">Belongs to the metallophosphoesterase superfamily. YfcE family.</text>
</comment>
<evidence type="ECO:0000259" key="3">
    <source>
        <dbReference type="Pfam" id="PF12850"/>
    </source>
</evidence>
<dbReference type="InterPro" id="IPR029052">
    <property type="entry name" value="Metallo-depent_PP-like"/>
</dbReference>
<dbReference type="Pfam" id="PF12850">
    <property type="entry name" value="Metallophos_2"/>
    <property type="match status" value="1"/>
</dbReference>
<dbReference type="SUPFAM" id="SSF56300">
    <property type="entry name" value="Metallo-dependent phosphatases"/>
    <property type="match status" value="1"/>
</dbReference>
<reference evidence="4 5" key="1">
    <citation type="submission" date="2024-02" db="EMBL/GenBank/DDBJ databases">
        <title>A novel Gemmatimonadota bacterium.</title>
        <authorList>
            <person name="Du Z.-J."/>
            <person name="Ye Y.-Q."/>
        </authorList>
    </citation>
    <scope>NUCLEOTIDE SEQUENCE [LARGE SCALE GENOMIC DNA]</scope>
    <source>
        <strain evidence="4 5">DH-20</strain>
    </source>
</reference>
<comment type="caution">
    <text evidence="4">The sequence shown here is derived from an EMBL/GenBank/DDBJ whole genome shotgun (WGS) entry which is preliminary data.</text>
</comment>
<comment type="cofactor">
    <cofactor evidence="2">
        <name>a divalent metal cation</name>
        <dbReference type="ChEBI" id="CHEBI:60240"/>
    </cofactor>
</comment>
<proteinExistence type="inferred from homology"/>